<name>A0A6A5BJ65_NAEFO</name>
<dbReference type="InterPro" id="IPR032675">
    <property type="entry name" value="LRR_dom_sf"/>
</dbReference>
<keyword evidence="2" id="KW-1185">Reference proteome</keyword>
<evidence type="ECO:0000313" key="1">
    <source>
        <dbReference type="EMBL" id="KAF0977017.1"/>
    </source>
</evidence>
<protein>
    <recommendedName>
        <fullName evidence="3">F-box domain-containing protein</fullName>
    </recommendedName>
</protein>
<dbReference type="OMA" id="MIHLEIR"/>
<accession>A0A6A5BJ65</accession>
<dbReference type="VEuPathDB" id="AmoebaDB:FDP41_003670"/>
<dbReference type="OrthoDB" id="10265819at2759"/>
<dbReference type="VEuPathDB" id="AmoebaDB:NfTy_065210"/>
<dbReference type="Proteomes" id="UP000444721">
    <property type="component" value="Unassembled WGS sequence"/>
</dbReference>
<dbReference type="SUPFAM" id="SSF52047">
    <property type="entry name" value="RNI-like"/>
    <property type="match status" value="2"/>
</dbReference>
<dbReference type="AlphaFoldDB" id="A0A6A5BJ65"/>
<dbReference type="EMBL" id="VFQX01000035">
    <property type="protein sequence ID" value="KAF0977017.1"/>
    <property type="molecule type" value="Genomic_DNA"/>
</dbReference>
<dbReference type="GeneID" id="68110888"/>
<comment type="caution">
    <text evidence="1">The sequence shown here is derived from an EMBL/GenBank/DDBJ whole genome shotgun (WGS) entry which is preliminary data.</text>
</comment>
<dbReference type="RefSeq" id="XP_044561730.1">
    <property type="nucleotide sequence ID" value="XM_044707000.1"/>
</dbReference>
<evidence type="ECO:0008006" key="3">
    <source>
        <dbReference type="Google" id="ProtNLM"/>
    </source>
</evidence>
<reference evidence="1 2" key="1">
    <citation type="journal article" date="2019" name="Sci. Rep.">
        <title>Nanopore sequencing improves the draft genome of the human pathogenic amoeba Naegleria fowleri.</title>
        <authorList>
            <person name="Liechti N."/>
            <person name="Schurch N."/>
            <person name="Bruggmann R."/>
            <person name="Wittwer M."/>
        </authorList>
    </citation>
    <scope>NUCLEOTIDE SEQUENCE [LARGE SCALE GENOMIC DNA]</scope>
    <source>
        <strain evidence="1 2">ATCC 30894</strain>
    </source>
</reference>
<sequence>MSKFFTYCFVDENLDQHDSNEPIDTITSLLKLSKEIISDHIIPYFDEKTIISFAGVCSEWRRIVKTTKVKGVQCFSVHYSASNFMFQSLNEMSGLIKGDLNEIFSEFFIHGKVGNKNVTFERSVFKRLFNSKKVESLTLESTNIITKDIPSKHCSTLTNLKLINVEVSEENLRILCTRLERLTELTLIGNNIGKRAGLILSNSKLKNLTHLTIGNGVGNEGAEFLLTSDKLRNLKKLEFVEIAGPYIDGSVKHVPRIDSSKFPSLCCFTSRRHLLCKEGIMNVLNSGIPWKELSLISCETLDDDCLLHISKITSIEKLCLAEPFDGRTSCLKAYKYLSSLQNMIHLEIRSDNDGLLELCNMKTNNLKHFCNYRSQTTSEVSEYAIQKFCDTFLNLTFLKFYNNNLGSGCMCHISKLPNLIDLQLDRTNVNMKDIKYISRMNHLKSLVFGSPISCEGMRDICDGSLINLTTLIFSYSSNARKFEEIDGSYLSTSNFPKLTYLSISNGLFAMNNFLVNLASGSSLKHLKHLELLTDLFHEQTLLDIVNHLCPHYLTIYRNYALNYEELRKKITSSTKIIFYEEFQSDKFISLQ</sequence>
<gene>
    <name evidence="1" type="ORF">FDP41_003670</name>
</gene>
<proteinExistence type="predicted"/>
<organism evidence="1 2">
    <name type="scientific">Naegleria fowleri</name>
    <name type="common">Brain eating amoeba</name>
    <dbReference type="NCBI Taxonomy" id="5763"/>
    <lineage>
        <taxon>Eukaryota</taxon>
        <taxon>Discoba</taxon>
        <taxon>Heterolobosea</taxon>
        <taxon>Tetramitia</taxon>
        <taxon>Eutetramitia</taxon>
        <taxon>Vahlkampfiidae</taxon>
        <taxon>Naegleria</taxon>
    </lineage>
</organism>
<evidence type="ECO:0000313" key="2">
    <source>
        <dbReference type="Proteomes" id="UP000444721"/>
    </source>
</evidence>
<dbReference type="Gene3D" id="3.80.10.10">
    <property type="entry name" value="Ribonuclease Inhibitor"/>
    <property type="match status" value="2"/>
</dbReference>